<protein>
    <submittedName>
        <fullName evidence="2">Uncharacterized protein</fullName>
    </submittedName>
</protein>
<gene>
    <name evidence="2" type="ORF">BpHYR1_024807</name>
</gene>
<dbReference type="AlphaFoldDB" id="A0A3M7RYQ6"/>
<dbReference type="STRING" id="10195.A0A3M7RYQ6"/>
<reference evidence="2 3" key="1">
    <citation type="journal article" date="2018" name="Sci. Rep.">
        <title>Genomic signatures of local adaptation to the degree of environmental predictability in rotifers.</title>
        <authorList>
            <person name="Franch-Gras L."/>
            <person name="Hahn C."/>
            <person name="Garcia-Roger E.M."/>
            <person name="Carmona M.J."/>
            <person name="Serra M."/>
            <person name="Gomez A."/>
        </authorList>
    </citation>
    <scope>NUCLEOTIDE SEQUENCE [LARGE SCALE GENOMIC DNA]</scope>
    <source>
        <strain evidence="2">HYR1</strain>
    </source>
</reference>
<keyword evidence="3" id="KW-1185">Reference proteome</keyword>
<evidence type="ECO:0000313" key="3">
    <source>
        <dbReference type="Proteomes" id="UP000276133"/>
    </source>
</evidence>
<dbReference type="EMBL" id="REGN01002387">
    <property type="protein sequence ID" value="RNA28488.1"/>
    <property type="molecule type" value="Genomic_DNA"/>
</dbReference>
<organism evidence="2 3">
    <name type="scientific">Brachionus plicatilis</name>
    <name type="common">Marine rotifer</name>
    <name type="synonym">Brachionus muelleri</name>
    <dbReference type="NCBI Taxonomy" id="10195"/>
    <lineage>
        <taxon>Eukaryota</taxon>
        <taxon>Metazoa</taxon>
        <taxon>Spiralia</taxon>
        <taxon>Gnathifera</taxon>
        <taxon>Rotifera</taxon>
        <taxon>Eurotatoria</taxon>
        <taxon>Monogononta</taxon>
        <taxon>Pseudotrocha</taxon>
        <taxon>Ploima</taxon>
        <taxon>Brachionidae</taxon>
        <taxon>Brachionus</taxon>
    </lineage>
</organism>
<evidence type="ECO:0000256" key="1">
    <source>
        <dbReference type="SAM" id="MobiDB-lite"/>
    </source>
</evidence>
<proteinExistence type="predicted"/>
<evidence type="ECO:0000313" key="2">
    <source>
        <dbReference type="EMBL" id="RNA28488.1"/>
    </source>
</evidence>
<feature type="compositionally biased region" description="Polar residues" evidence="1">
    <location>
        <begin position="208"/>
        <end position="221"/>
    </location>
</feature>
<name>A0A3M7RYQ6_BRAPC</name>
<comment type="caution">
    <text evidence="2">The sequence shown here is derived from an EMBL/GenBank/DDBJ whole genome shotgun (WGS) entry which is preliminary data.</text>
</comment>
<feature type="region of interest" description="Disordered" evidence="1">
    <location>
        <begin position="208"/>
        <end position="255"/>
    </location>
</feature>
<dbReference type="Proteomes" id="UP000276133">
    <property type="component" value="Unassembled WGS sequence"/>
</dbReference>
<sequence length="255" mass="28516">MVVQDRMSRFVVVFEVTTTASEYVLPGKVIRRLISERKCCRSELQAFLRSYRSTPHRKPEIAPSEALFGACRTSRLPNISPPAAGTREHELLEELQRLNDRCKKERMKTYTDKRKAVKHNLKIGERVLLRQKRTIKTIKSMTGFSGLKLTIIAVRTSMITARDENGATITRDATRFKRQRFEDPANNRVYAGLGIAPSSDPIATETALSAPNTVPTTGTTQEEGRVATGEEETTAPRQQGRPIVSTNAARAFARA</sequence>
<accession>A0A3M7RYQ6</accession>
<dbReference type="OrthoDB" id="6104117at2759"/>